<gene>
    <name evidence="2" type="ORF">DT076_11780</name>
</gene>
<dbReference type="PANTHER" id="PTHR43798">
    <property type="entry name" value="MONOACYLGLYCEROL LIPASE"/>
    <property type="match status" value="1"/>
</dbReference>
<organism evidence="2 3">
    <name type="scientific">Desertihabitans brevis</name>
    <dbReference type="NCBI Taxonomy" id="2268447"/>
    <lineage>
        <taxon>Bacteria</taxon>
        <taxon>Bacillati</taxon>
        <taxon>Actinomycetota</taxon>
        <taxon>Actinomycetes</taxon>
        <taxon>Propionibacteriales</taxon>
        <taxon>Propionibacteriaceae</taxon>
        <taxon>Desertihabitans</taxon>
    </lineage>
</organism>
<proteinExistence type="predicted"/>
<dbReference type="SUPFAM" id="SSF53474">
    <property type="entry name" value="alpha/beta-Hydrolases"/>
    <property type="match status" value="1"/>
</dbReference>
<dbReference type="GO" id="GO:0016020">
    <property type="term" value="C:membrane"/>
    <property type="evidence" value="ECO:0007669"/>
    <property type="project" value="TreeGrafter"/>
</dbReference>
<dbReference type="InterPro" id="IPR029058">
    <property type="entry name" value="AB_hydrolase_fold"/>
</dbReference>
<dbReference type="Gene3D" id="3.40.50.1820">
    <property type="entry name" value="alpha/beta hydrolase"/>
    <property type="match status" value="1"/>
</dbReference>
<evidence type="ECO:0000313" key="2">
    <source>
        <dbReference type="EMBL" id="RCK69036.1"/>
    </source>
</evidence>
<name>A0A367YT21_9ACTN</name>
<dbReference type="GO" id="GO:0016787">
    <property type="term" value="F:hydrolase activity"/>
    <property type="evidence" value="ECO:0007669"/>
    <property type="project" value="UniProtKB-KW"/>
</dbReference>
<reference evidence="2 3" key="1">
    <citation type="submission" date="2018-07" db="EMBL/GenBank/DDBJ databases">
        <title>Desertimonas flava gen. nov. sp. nov.</title>
        <authorList>
            <person name="Liu S."/>
        </authorList>
    </citation>
    <scope>NUCLEOTIDE SEQUENCE [LARGE SCALE GENOMIC DNA]</scope>
    <source>
        <strain evidence="2 3">16Sb5-5</strain>
    </source>
</reference>
<dbReference type="InterPro" id="IPR050266">
    <property type="entry name" value="AB_hydrolase_sf"/>
</dbReference>
<evidence type="ECO:0000259" key="1">
    <source>
        <dbReference type="Pfam" id="PF12697"/>
    </source>
</evidence>
<dbReference type="EMBL" id="QOUI01000007">
    <property type="protein sequence ID" value="RCK69036.1"/>
    <property type="molecule type" value="Genomic_DNA"/>
</dbReference>
<dbReference type="PANTHER" id="PTHR43798:SF33">
    <property type="entry name" value="HYDROLASE, PUTATIVE (AFU_ORTHOLOGUE AFUA_2G14860)-RELATED"/>
    <property type="match status" value="1"/>
</dbReference>
<sequence length="277" mass="29616">MINTEVKQLAGAEVRLREHPGEGPVVLFCGGAGVVAEYWDGVTALLEDLHWVTLDRPGLGGTAWSRWVPTLTGVVDLMAAAVEDRGGPAVVVAQSMAGYAAEALARRHPHLVAGVVLVDTTVSFPRTPPREAGLTAARAVHRLARLRPVGRLGGRVHRGGVALLSSERARVRRRPELLERYTDADALAAAVAEYSAYRGQGWDLLALRSAHPYPPVPTVLLSSSSTGGRDRLARQNRLARLLGGRQVVVDDGRHMLMVDRPELVATAVRSVRPAAAG</sequence>
<dbReference type="Proteomes" id="UP000252770">
    <property type="component" value="Unassembled WGS sequence"/>
</dbReference>
<dbReference type="Pfam" id="PF12697">
    <property type="entry name" value="Abhydrolase_6"/>
    <property type="match status" value="1"/>
</dbReference>
<accession>A0A367YT21</accession>
<protein>
    <submittedName>
        <fullName evidence="2">Alpha/beta hydrolase</fullName>
    </submittedName>
</protein>
<feature type="domain" description="AB hydrolase-1" evidence="1">
    <location>
        <begin position="26"/>
        <end position="266"/>
    </location>
</feature>
<keyword evidence="2" id="KW-0378">Hydrolase</keyword>
<dbReference type="InterPro" id="IPR000073">
    <property type="entry name" value="AB_hydrolase_1"/>
</dbReference>
<dbReference type="AlphaFoldDB" id="A0A367YT21"/>
<dbReference type="RefSeq" id="WP_114126892.1">
    <property type="nucleotide sequence ID" value="NZ_QOUI01000007.1"/>
</dbReference>
<evidence type="ECO:0000313" key="3">
    <source>
        <dbReference type="Proteomes" id="UP000252770"/>
    </source>
</evidence>
<comment type="caution">
    <text evidence="2">The sequence shown here is derived from an EMBL/GenBank/DDBJ whole genome shotgun (WGS) entry which is preliminary data.</text>
</comment>
<keyword evidence="3" id="KW-1185">Reference proteome</keyword>